<evidence type="ECO:0000259" key="2">
    <source>
        <dbReference type="PROSITE" id="PS51258"/>
    </source>
</evidence>
<feature type="domain" description="MHD1" evidence="2">
    <location>
        <begin position="605"/>
        <end position="725"/>
    </location>
</feature>
<dbReference type="Pfam" id="PF06292">
    <property type="entry name" value="MUN"/>
    <property type="match status" value="1"/>
</dbReference>
<dbReference type="Gene3D" id="1.10.357.50">
    <property type="match status" value="1"/>
</dbReference>
<dbReference type="STRING" id="1344416.A0A139ANC4"/>
<feature type="compositionally biased region" description="Pro residues" evidence="1">
    <location>
        <begin position="1367"/>
        <end position="1382"/>
    </location>
</feature>
<protein>
    <recommendedName>
        <fullName evidence="2">MHD1 domain-containing protein</fullName>
    </recommendedName>
</protein>
<feature type="region of interest" description="Disordered" evidence="1">
    <location>
        <begin position="1242"/>
        <end position="1291"/>
    </location>
</feature>
<dbReference type="PANTHER" id="PTHR47263:SF1">
    <property type="entry name" value="C2 DOMAIN PROTEIN (AFU_ORTHOLOGUE AFUA_7G02350)"/>
    <property type="match status" value="1"/>
</dbReference>
<dbReference type="OrthoDB" id="2015333at2759"/>
<feature type="compositionally biased region" description="Low complexity" evidence="1">
    <location>
        <begin position="1462"/>
        <end position="1480"/>
    </location>
</feature>
<accession>A0A139ANC4</accession>
<feature type="compositionally biased region" description="Polar residues" evidence="1">
    <location>
        <begin position="1579"/>
        <end position="1595"/>
    </location>
</feature>
<feature type="compositionally biased region" description="Polar residues" evidence="1">
    <location>
        <begin position="1553"/>
        <end position="1570"/>
    </location>
</feature>
<gene>
    <name evidence="3" type="ORF">M427DRAFT_153395</name>
</gene>
<proteinExistence type="predicted"/>
<dbReference type="InterPro" id="IPR014770">
    <property type="entry name" value="Munc13_1"/>
</dbReference>
<evidence type="ECO:0000256" key="1">
    <source>
        <dbReference type="SAM" id="MobiDB-lite"/>
    </source>
</evidence>
<dbReference type="EMBL" id="KQ965743">
    <property type="protein sequence ID" value="KXS18242.1"/>
    <property type="molecule type" value="Genomic_DNA"/>
</dbReference>
<name>A0A139ANC4_GONPJ</name>
<feature type="region of interest" description="Disordered" evidence="1">
    <location>
        <begin position="1"/>
        <end position="23"/>
    </location>
</feature>
<dbReference type="InterPro" id="IPR010439">
    <property type="entry name" value="MUN_dom"/>
</dbReference>
<dbReference type="Proteomes" id="UP000070544">
    <property type="component" value="Unassembled WGS sequence"/>
</dbReference>
<feature type="region of interest" description="Disordered" evidence="1">
    <location>
        <begin position="1308"/>
        <end position="1772"/>
    </location>
</feature>
<reference evidence="3 4" key="1">
    <citation type="journal article" date="2015" name="Genome Biol. Evol.">
        <title>Phylogenomic analyses indicate that early fungi evolved digesting cell walls of algal ancestors of land plants.</title>
        <authorList>
            <person name="Chang Y."/>
            <person name="Wang S."/>
            <person name="Sekimoto S."/>
            <person name="Aerts A.L."/>
            <person name="Choi C."/>
            <person name="Clum A."/>
            <person name="LaButti K.M."/>
            <person name="Lindquist E.A."/>
            <person name="Yee Ngan C."/>
            <person name="Ohm R.A."/>
            <person name="Salamov A.A."/>
            <person name="Grigoriev I.V."/>
            <person name="Spatafora J.W."/>
            <person name="Berbee M.L."/>
        </authorList>
    </citation>
    <scope>NUCLEOTIDE SEQUENCE [LARGE SCALE GENOMIC DNA]</scope>
    <source>
        <strain evidence="3 4">JEL478</strain>
    </source>
</reference>
<feature type="compositionally biased region" description="Polar residues" evidence="1">
    <location>
        <begin position="1308"/>
        <end position="1326"/>
    </location>
</feature>
<dbReference type="PANTHER" id="PTHR47263">
    <property type="entry name" value="ADENYLATE CYCLASE ACTIVATION PROTEIN GIT1"/>
    <property type="match status" value="1"/>
</dbReference>
<evidence type="ECO:0000313" key="3">
    <source>
        <dbReference type="EMBL" id="KXS18242.1"/>
    </source>
</evidence>
<dbReference type="InterPro" id="IPR052811">
    <property type="entry name" value="Glucose_resp_signaling"/>
</dbReference>
<sequence>MAHSNPGGSLAWENGHLDEDVEPPGASAEELQELLRVAHKLARTRNQMTAHARQVKVMELYSQVLKSTLLPICTGSSAPEPPPIMIPPETLNAFMRQTYERYSLLADLRGSNSHFQVFVRSAKSLLNGVLTPSAIGTGVLDDLKSLFMVIGSQVDLQVRRLASDSTAHDYHLINAMDMYANLLREAIDKTHPDSVLPSLGEVRNYKPLIRKLLANLDDMDEFGDMALANWAKSVFRANDRAHGKVLNEIIRGKTTKFALAEFRTVPDIFESGRVVGFSEKDFLTPEGWHAFLRMARDKVQRVLVACTQRWPEMSVVPPSIHRGSFFIPPDPFSYFRVLYRLCIDHDAPARGSPSLSTLTSTLLTECGDRWFIPPLFRELCHAENVVRLLGVSGVSVSLVDVCIALQRVVPDVESRRADLSWPELGIYIHVLRTAEVPLRRSLMYLVDAAADAADQSSKHTIDMCANALLWIYGDETWVTWSAARVADMDLPRFAHEITAGLGEDLDGAVKRIQQLVLDVVLMRYNRLMDESSKIDEVGETDVAKVARLAKIIRHELQAYIVAVPELLDGLIRVDSLAWDHIYAKRLAFELSNVQLKENDSNDTISDLLELYRIVHTLKTEISISDDGSGLDLDGWFAPYVVKWLDIAENRTAQWVYAALAADEFRAVAPPSSLYSSSLDEIFHSFHQTLEFIETLDWEDQVTKAKFLARIARVMQKALDLYVERLTASFWTVVNRRESITSKAQIVWTPEYYVRLNNLLDSLRRISDIELVMNAPFHASVLAERRAVSPPPIPSTAPATYSLLLVKGRALSVGKSTTGLFEYSVVVQSVGELGRRPSLQRGASAIGKGAATPQPITRSNSVVSATGDPNWNELITITTAPDSKPFTLLDLEIRRKAQPNGTEERIGKFSLFLPFTEEAALSSAGSTVNSGLVFRLSSLGDYAGQECEVVFDKDRQSRIIMRIWKNGAEQDPQVADNLGFWLGRARSDVDRGLADALDAVKEHVARFVRGSLQKAIETLTSPEGSANTLENSVAPIAAYLDETFGILNTWLDPGVGEWASQRLGPYDLPASFKRWKIRRAALLERMLNGSMTPVDRMDNSSDVARVPPHPFIIQIYNAIVRAVYNALRSSGIERWSPEAPSQGWSLFRRDEKARADSEKTRSRRRKVASCVLDAMGVFRSLLLCEINGQRNGFDWIDLETPEWRQLRDFLLPAIDADAPKMVRSAEGVASQARERMEAITMAASRSIRSPGSPRPSDPGSPALSAVGSFGRLSRGDMNGALSPPNSLRHHQGIADNPFAADIREFSVTSPTQHVEAPTVSSSLSNHATLAPIPPQRARSRSPGRQMPQHGGPAPGTNVRNSMHWSPDPTSPPPIPTPTSPTPLSPTLTQYGPVSPRLTPSGSPALYPAPHEGYSTLPRSSDTKGSGRGGPSRERGRSPGAPLHGYSPAAAEPHPINPAPTPPASVWTPSSPTPTATSVDTVLAPPQNDEVIEIRVRPRGVSADPSMDRASRASFDGRGLQRRSVSRDSESRSGSSRLGGGLEPPSPPMRGLAKDTQQPTSDATRTSSSTLQPPGDWGRRVNNSEAPRSNQLTSPRLNATLRVPSSPLRDSFAASDAEGDRQSGESEGPQLRKALSMENLTTWLSPSKWGARGRSRSPNRSAEPPTSGVSRGDPSNPWRKSFSFESQKSMDFMATQGGPIKTLDRGGNYSANQNRGREGPDFLPSATRGPPPSLPPGAGGSPLRSGYGSSPEQSPPPGMRRVVPKPRTTSGVMG</sequence>
<dbReference type="PROSITE" id="PS51258">
    <property type="entry name" value="MHD1"/>
    <property type="match status" value="1"/>
</dbReference>
<keyword evidence="4" id="KW-1185">Reference proteome</keyword>
<evidence type="ECO:0000313" key="4">
    <source>
        <dbReference type="Proteomes" id="UP000070544"/>
    </source>
</evidence>
<organism evidence="3 4">
    <name type="scientific">Gonapodya prolifera (strain JEL478)</name>
    <name type="common">Monoblepharis prolifera</name>
    <dbReference type="NCBI Taxonomy" id="1344416"/>
    <lineage>
        <taxon>Eukaryota</taxon>
        <taxon>Fungi</taxon>
        <taxon>Fungi incertae sedis</taxon>
        <taxon>Chytridiomycota</taxon>
        <taxon>Chytridiomycota incertae sedis</taxon>
        <taxon>Monoblepharidomycetes</taxon>
        <taxon>Monoblepharidales</taxon>
        <taxon>Gonapodyaceae</taxon>
        <taxon>Gonapodya</taxon>
    </lineage>
</organism>